<evidence type="ECO:0000313" key="1">
    <source>
        <dbReference type="EMBL" id="KAA1253619.1"/>
    </source>
</evidence>
<name>A0A5Q6PG52_VIBCL</name>
<comment type="caution">
    <text evidence="1">The sequence shown here is derived from an EMBL/GenBank/DDBJ whole genome shotgun (WGS) entry which is preliminary data.</text>
</comment>
<dbReference type="AlphaFoldDB" id="A0A5Q6PG52"/>
<evidence type="ECO:0000313" key="2">
    <source>
        <dbReference type="Proteomes" id="UP000323225"/>
    </source>
</evidence>
<accession>A0A5Q6PG52</accession>
<sequence length="345" mass="40013">MSIQNEEMSKWLILSKIEEDKNTLGVLDGISKHPNMLSSAEDKSIFFHEFRKHFQISKDDYDLVDDLHKKISDFHFSEQGNSFFVGFRFENSIISIGMNGSFTIVKQTDNGFEFTKHSYARYKGFISKVISDMHKDMINLSPKLKVNQAIREATKAENLRRELRIKNVPPMPEDFWEAIQRLADYSENFQEFQILLRPNMDDISDRCLTRLGRASEILEPDPDLLSDDDYEFTVYRCLPAGKEIEAGDWVTTDIEYAKAHISNVKGEWEIIERSIAGNELIVGADPLEMYYAPRGIWGDLRSIQDVWKSVTYRKPMKYESMERIVNRALKEQGLTSKDVSAEYSI</sequence>
<dbReference type="EMBL" id="VUAA01000019">
    <property type="protein sequence ID" value="KAA1253619.1"/>
    <property type="molecule type" value="Genomic_DNA"/>
</dbReference>
<organism evidence="1 2">
    <name type="scientific">Vibrio cholerae</name>
    <dbReference type="NCBI Taxonomy" id="666"/>
    <lineage>
        <taxon>Bacteria</taxon>
        <taxon>Pseudomonadati</taxon>
        <taxon>Pseudomonadota</taxon>
        <taxon>Gammaproteobacteria</taxon>
        <taxon>Vibrionales</taxon>
        <taxon>Vibrionaceae</taxon>
        <taxon>Vibrio</taxon>
    </lineage>
</organism>
<protein>
    <submittedName>
        <fullName evidence="1">Uncharacterized protein</fullName>
    </submittedName>
</protein>
<gene>
    <name evidence="1" type="ORF">F0M16_16210</name>
</gene>
<dbReference type="Proteomes" id="UP000323225">
    <property type="component" value="Unassembled WGS sequence"/>
</dbReference>
<proteinExistence type="predicted"/>
<reference evidence="1 2" key="1">
    <citation type="submission" date="2019-09" db="EMBL/GenBank/DDBJ databases">
        <authorList>
            <person name="Kritzky A."/>
            <person name="Schelkanova E.Y."/>
            <person name="Alkhova Z.V."/>
            <person name="Smirnova N.I."/>
        </authorList>
    </citation>
    <scope>NUCLEOTIDE SEQUENCE [LARGE SCALE GENOMIC DNA]</scope>
    <source>
        <strain evidence="1 2">M1526</strain>
    </source>
</reference>